<dbReference type="AlphaFoldDB" id="A0A2G2XEY1"/>
<dbReference type="HAMAP" id="MF_03022">
    <property type="entry name" value="Katanin_p80_B1"/>
    <property type="match status" value="1"/>
</dbReference>
<dbReference type="InterPro" id="IPR001680">
    <property type="entry name" value="WD40_rpt"/>
</dbReference>
<feature type="compositionally biased region" description="Polar residues" evidence="9">
    <location>
        <begin position="791"/>
        <end position="800"/>
    </location>
</feature>
<name>A0A2G2XEY1_CAPBA</name>
<keyword evidence="3 8" id="KW-0853">WD repeat</keyword>
<protein>
    <recommendedName>
        <fullName evidence="7">Katanin p80 WD40 repeat-containing subunit B1 homolog</fullName>
    </recommendedName>
</protein>
<dbReference type="GO" id="GO:0005874">
    <property type="term" value="C:microtubule"/>
    <property type="evidence" value="ECO:0007669"/>
    <property type="project" value="UniProtKB-KW"/>
</dbReference>
<dbReference type="PANTHER" id="PTHR19845">
    <property type="entry name" value="KATANIN P80 SUBUNIT"/>
    <property type="match status" value="1"/>
</dbReference>
<feature type="region of interest" description="Disordered" evidence="9">
    <location>
        <begin position="365"/>
        <end position="385"/>
    </location>
</feature>
<reference evidence="12" key="2">
    <citation type="journal article" date="2017" name="J. Anim. Genet.">
        <title>Multiple reference genome sequences of hot pepper reveal the massive evolution of plant disease resistance genes by retroduplication.</title>
        <authorList>
            <person name="Kim S."/>
            <person name="Park J."/>
            <person name="Yeom S.-I."/>
            <person name="Kim Y.-M."/>
            <person name="Seo E."/>
            <person name="Kim K.-T."/>
            <person name="Kim M.-S."/>
            <person name="Lee J.M."/>
            <person name="Cheong K."/>
            <person name="Shin H.-S."/>
            <person name="Kim S.-B."/>
            <person name="Han K."/>
            <person name="Lee J."/>
            <person name="Park M."/>
            <person name="Lee H.-A."/>
            <person name="Lee H.-Y."/>
            <person name="Lee Y."/>
            <person name="Oh S."/>
            <person name="Lee J.H."/>
            <person name="Choi E."/>
            <person name="Choi E."/>
            <person name="Lee S.E."/>
            <person name="Jeon J."/>
            <person name="Kim H."/>
            <person name="Choi G."/>
            <person name="Song H."/>
            <person name="Lee J."/>
            <person name="Lee S.-C."/>
            <person name="Kwon J.-K."/>
            <person name="Lee H.-Y."/>
            <person name="Koo N."/>
            <person name="Hong Y."/>
            <person name="Kim R.W."/>
            <person name="Kang W.-H."/>
            <person name="Huh J.H."/>
            <person name="Kang B.-C."/>
            <person name="Yang T.-J."/>
            <person name="Lee Y.-H."/>
            <person name="Bennetzen J.L."/>
            <person name="Choi D."/>
        </authorList>
    </citation>
    <scope>NUCLEOTIDE SEQUENCE [LARGE SCALE GENOMIC DNA]</scope>
    <source>
        <strain evidence="12">cv. PBC81</strain>
    </source>
</reference>
<dbReference type="GO" id="GO:0008352">
    <property type="term" value="C:katanin complex"/>
    <property type="evidence" value="ECO:0007669"/>
    <property type="project" value="InterPro"/>
</dbReference>
<evidence type="ECO:0000259" key="10">
    <source>
        <dbReference type="Pfam" id="PF13925"/>
    </source>
</evidence>
<dbReference type="GO" id="GO:0005737">
    <property type="term" value="C:cytoplasm"/>
    <property type="evidence" value="ECO:0007669"/>
    <property type="project" value="UniProtKB-UniRule"/>
</dbReference>
<dbReference type="OrthoDB" id="538223at2759"/>
<evidence type="ECO:0000313" key="11">
    <source>
        <dbReference type="EMBL" id="PHT56048.1"/>
    </source>
</evidence>
<evidence type="ECO:0000256" key="8">
    <source>
        <dbReference type="PROSITE-ProRule" id="PRU00221"/>
    </source>
</evidence>
<dbReference type="InterPro" id="IPR019775">
    <property type="entry name" value="WD40_repeat_CS"/>
</dbReference>
<dbReference type="SMART" id="SM00320">
    <property type="entry name" value="WD40"/>
    <property type="match status" value="6"/>
</dbReference>
<feature type="region of interest" description="Disordered" evidence="9">
    <location>
        <begin position="649"/>
        <end position="815"/>
    </location>
</feature>
<proteinExistence type="inferred from homology"/>
<dbReference type="InterPro" id="IPR026962">
    <property type="entry name" value="KTNB1"/>
</dbReference>
<feature type="repeat" description="WD" evidence="8">
    <location>
        <begin position="138"/>
        <end position="179"/>
    </location>
</feature>
<feature type="repeat" description="WD" evidence="8">
    <location>
        <begin position="11"/>
        <end position="53"/>
    </location>
</feature>
<dbReference type="PANTHER" id="PTHR19845:SF15">
    <property type="entry name" value="KATANIN P80 WD40 REPEAT-CONTAINING SUBUNIT B1 HOMOLOG KTN80.2"/>
    <property type="match status" value="1"/>
</dbReference>
<feature type="compositionally biased region" description="Basic and acidic residues" evidence="9">
    <location>
        <begin position="496"/>
        <end position="516"/>
    </location>
</feature>
<dbReference type="Pfam" id="PF00400">
    <property type="entry name" value="WD40"/>
    <property type="match status" value="6"/>
</dbReference>
<evidence type="ECO:0000256" key="3">
    <source>
        <dbReference type="ARBA" id="ARBA00022574"/>
    </source>
</evidence>
<dbReference type="EMBL" id="MLFT02000002">
    <property type="protein sequence ID" value="PHT56048.1"/>
    <property type="molecule type" value="Genomic_DNA"/>
</dbReference>
<dbReference type="GO" id="GO:0051510">
    <property type="term" value="P:regulation of unidimensional cell growth"/>
    <property type="evidence" value="ECO:0007669"/>
    <property type="project" value="UniProtKB-ARBA"/>
</dbReference>
<dbReference type="PROSITE" id="PS50294">
    <property type="entry name" value="WD_REPEATS_REGION"/>
    <property type="match status" value="5"/>
</dbReference>
<dbReference type="GO" id="GO:0008017">
    <property type="term" value="F:microtubule binding"/>
    <property type="evidence" value="ECO:0007669"/>
    <property type="project" value="UniProtKB-UniRule"/>
</dbReference>
<keyword evidence="5" id="KW-0677">Repeat</keyword>
<dbReference type="PRINTS" id="PR00320">
    <property type="entry name" value="GPROTEINBRPT"/>
</dbReference>
<dbReference type="Gene3D" id="2.130.10.10">
    <property type="entry name" value="YVTN repeat-like/Quinoprotein amine dehydrogenase"/>
    <property type="match status" value="2"/>
</dbReference>
<dbReference type="SUPFAM" id="SSF50978">
    <property type="entry name" value="WD40 repeat-like"/>
    <property type="match status" value="1"/>
</dbReference>
<keyword evidence="2 7" id="KW-0963">Cytoplasm</keyword>
<evidence type="ECO:0000256" key="9">
    <source>
        <dbReference type="SAM" id="MobiDB-lite"/>
    </source>
</evidence>
<gene>
    <name evidence="11" type="ORF">CQW23_04534</name>
</gene>
<evidence type="ECO:0000256" key="4">
    <source>
        <dbReference type="ARBA" id="ARBA00022701"/>
    </source>
</evidence>
<dbReference type="InterPro" id="IPR020472">
    <property type="entry name" value="WD40_PAC1"/>
</dbReference>
<evidence type="ECO:0000256" key="6">
    <source>
        <dbReference type="ARBA" id="ARBA00023212"/>
    </source>
</evidence>
<feature type="region of interest" description="Disordered" evidence="9">
    <location>
        <begin position="435"/>
        <end position="454"/>
    </location>
</feature>
<reference evidence="11 12" key="1">
    <citation type="journal article" date="2017" name="Genome Biol.">
        <title>New reference genome sequences of hot pepper reveal the massive evolution of plant disease-resistance genes by retroduplication.</title>
        <authorList>
            <person name="Kim S."/>
            <person name="Park J."/>
            <person name="Yeom S.I."/>
            <person name="Kim Y.M."/>
            <person name="Seo E."/>
            <person name="Kim K.T."/>
            <person name="Kim M.S."/>
            <person name="Lee J.M."/>
            <person name="Cheong K."/>
            <person name="Shin H.S."/>
            <person name="Kim S.B."/>
            <person name="Han K."/>
            <person name="Lee J."/>
            <person name="Park M."/>
            <person name="Lee H.A."/>
            <person name="Lee H.Y."/>
            <person name="Lee Y."/>
            <person name="Oh S."/>
            <person name="Lee J.H."/>
            <person name="Choi E."/>
            <person name="Choi E."/>
            <person name="Lee S.E."/>
            <person name="Jeon J."/>
            <person name="Kim H."/>
            <person name="Choi G."/>
            <person name="Song H."/>
            <person name="Lee J."/>
            <person name="Lee S.C."/>
            <person name="Kwon J.K."/>
            <person name="Lee H.Y."/>
            <person name="Koo N."/>
            <person name="Hong Y."/>
            <person name="Kim R.W."/>
            <person name="Kang W.H."/>
            <person name="Huh J.H."/>
            <person name="Kang B.C."/>
            <person name="Yang T.J."/>
            <person name="Lee Y.H."/>
            <person name="Bennetzen J.L."/>
            <person name="Choi D."/>
        </authorList>
    </citation>
    <scope>NUCLEOTIDE SEQUENCE [LARGE SCALE GENOMIC DNA]</scope>
    <source>
        <strain evidence="12">cv. PBC81</strain>
    </source>
</reference>
<evidence type="ECO:0000313" key="12">
    <source>
        <dbReference type="Proteomes" id="UP000224567"/>
    </source>
</evidence>
<comment type="subcellular location">
    <subcellularLocation>
        <location evidence="1 7">Cytoplasm</location>
        <location evidence="1 7">Cytoskeleton</location>
    </subcellularLocation>
</comment>
<feature type="compositionally biased region" description="Polar residues" evidence="9">
    <location>
        <begin position="517"/>
        <end position="531"/>
    </location>
</feature>
<evidence type="ECO:0000256" key="2">
    <source>
        <dbReference type="ARBA" id="ARBA00022490"/>
    </source>
</evidence>
<feature type="compositionally biased region" description="Low complexity" evidence="9">
    <location>
        <begin position="331"/>
        <end position="340"/>
    </location>
</feature>
<dbReference type="Pfam" id="PF13925">
    <property type="entry name" value="Katanin_con80"/>
    <property type="match status" value="1"/>
</dbReference>
<dbReference type="PROSITE" id="PS50082">
    <property type="entry name" value="WD_REPEATS_2"/>
    <property type="match status" value="5"/>
</dbReference>
<keyword evidence="12" id="KW-1185">Reference proteome</keyword>
<feature type="repeat" description="WD" evidence="8">
    <location>
        <begin position="96"/>
        <end position="137"/>
    </location>
</feature>
<dbReference type="Proteomes" id="UP000224567">
    <property type="component" value="Unassembled WGS sequence"/>
</dbReference>
<feature type="region of interest" description="Disordered" evidence="9">
    <location>
        <begin position="325"/>
        <end position="345"/>
    </location>
</feature>
<organism evidence="11 12">
    <name type="scientific">Capsicum baccatum</name>
    <name type="common">Peruvian pepper</name>
    <dbReference type="NCBI Taxonomy" id="33114"/>
    <lineage>
        <taxon>Eukaryota</taxon>
        <taxon>Viridiplantae</taxon>
        <taxon>Streptophyta</taxon>
        <taxon>Embryophyta</taxon>
        <taxon>Tracheophyta</taxon>
        <taxon>Spermatophyta</taxon>
        <taxon>Magnoliopsida</taxon>
        <taxon>eudicotyledons</taxon>
        <taxon>Gunneridae</taxon>
        <taxon>Pentapetalae</taxon>
        <taxon>asterids</taxon>
        <taxon>lamiids</taxon>
        <taxon>Solanales</taxon>
        <taxon>Solanaceae</taxon>
        <taxon>Solanoideae</taxon>
        <taxon>Capsiceae</taxon>
        <taxon>Capsicum</taxon>
    </lineage>
</organism>
<feature type="region of interest" description="Disordered" evidence="9">
    <location>
        <begin position="580"/>
        <end position="602"/>
    </location>
</feature>
<dbReference type="InterPro" id="IPR028021">
    <property type="entry name" value="Katanin_C-terminal"/>
</dbReference>
<dbReference type="PROSITE" id="PS00678">
    <property type="entry name" value="WD_REPEATS_1"/>
    <property type="match status" value="2"/>
</dbReference>
<comment type="caution">
    <text evidence="11">The sequence shown here is derived from an EMBL/GenBank/DDBJ whole genome shotgun (WGS) entry which is preliminary data.</text>
</comment>
<dbReference type="FunFam" id="2.130.10.10:FF:000183">
    <property type="entry name" value="Katanin p80 WD40 repeat-containing subunit B1"/>
    <property type="match status" value="1"/>
</dbReference>
<feature type="domain" description="Katanin p80 subunit C-terminal" evidence="10">
    <location>
        <begin position="867"/>
        <end position="1025"/>
    </location>
</feature>
<feature type="region of interest" description="Disordered" evidence="9">
    <location>
        <begin position="494"/>
        <end position="534"/>
    </location>
</feature>
<dbReference type="CDD" id="cd00200">
    <property type="entry name" value="WD40"/>
    <property type="match status" value="1"/>
</dbReference>
<sequence length="1028" mass="113965">MAKRGYKLQEFVAHSGNVNCLRFGKKTRRQFLTGGDDQNVKLWSIGKPTSTASLSGHTSPIESVAFDSAEVLVLAGASSGVIKLWDLEETKMVRTLTGHRSYCTACEFHPFGEFFASGSMDTNLKIWDIRKKGCIHTYKGHTRGISTIRFSPDGRWVVSGGFDNVVKVWDLTAGKLLHDFKFHEGHIRSIDFHPLEFLLATGSADRTVNFWDLETFELIGSTRREAAGVRSITFHPDGRTLFCGLDDSLKVYSWEPVMCHDSVEMGWSTLSDLCVHDGKLVGGAYYQNYVGVWVADISLIEPYGAGLTPDTQNNLKQKQEHVESRLERVGSNRSSNSNRRCTSPDIDSKEIKNIYVDSENPVTIKKVTPPSKVVPPSDSKENKKQLSQKLNSVIGLPAKTNGLPVGKSFVVPSVVPRDIPEEKNLDTCRRESISATSVSDGIPQKPSHIKHSSSNNFDMEKISVVLQSEFADNLPCTVDFKKESDIDSRLMAYNNSREHSEAKDPAVKHGGEKLEKTSLQPPLNSQENRNVASEGRKELHPVRFVNGVAVVRGRTRSLVERFEKREGLNMDDLHKLDAASHSKTEEMEVSPLPPSSCKDGEPETVTKKIDEERETSPLTASHFITEEATRPLPSARTKVEEENTYALPASQCEVEELDASHMPASKFKSEELRTTHLPASHSDTEKLEASPMPASQFKSEEVGEFHLPASCSKGEESEASRMPASQVKSEDVRKSRFPTSRTKAGELEASPVPASQLKPDYARRSRLPAPRSKAEEVEASPVPVSRFKTGARTSRLSTLRSKAEEAKTSRLLASRSKAEEAQTFRLLSSGSNAEQPQTAPLPNTEQQTIARCEPVQTDDIILEDLMQSHDVLLSAFRSRLTKLQVVRHFWERNDIRGAINALRKLPDHSVQADVVSVLIDKLEIVTLDLFSCLLPVLLALLDSKVERHANVSLDLLLKLIAVFGPVIRSAVSARPSVGVDLHAEERVQCCRQCSAYLQDIQKTLPALTRRGGQLAKCALQLNLLLQES</sequence>
<dbReference type="STRING" id="33114.A0A2G2XEY1"/>
<dbReference type="GO" id="GO:0051013">
    <property type="term" value="P:microtubule severing"/>
    <property type="evidence" value="ECO:0007669"/>
    <property type="project" value="UniProtKB-UniRule"/>
</dbReference>
<keyword evidence="6 7" id="KW-0206">Cytoskeleton</keyword>
<dbReference type="InterPro" id="IPR015943">
    <property type="entry name" value="WD40/YVTN_repeat-like_dom_sf"/>
</dbReference>
<dbReference type="GO" id="GO:0007019">
    <property type="term" value="P:microtubule depolymerization"/>
    <property type="evidence" value="ECO:0007669"/>
    <property type="project" value="TreeGrafter"/>
</dbReference>
<comment type="function">
    <text evidence="7">May participate in a complex which severs microtubules in an ATP-dependent manner. Microtubule severing may promote rapid reorganization of cellular microtubule arrays.</text>
</comment>
<comment type="similarity">
    <text evidence="7">Belongs to the WD repeat KATNB1 family.</text>
</comment>
<feature type="compositionally biased region" description="Low complexity" evidence="9">
    <location>
        <begin position="365"/>
        <end position="377"/>
    </location>
</feature>
<feature type="repeat" description="WD" evidence="8">
    <location>
        <begin position="54"/>
        <end position="95"/>
    </location>
</feature>
<keyword evidence="4 7" id="KW-0493">Microtubule</keyword>
<dbReference type="FunFam" id="2.130.10.10:FF:000897">
    <property type="entry name" value="Katanin p80 WD40 repeat-containing subunit B1 homolog"/>
    <property type="match status" value="1"/>
</dbReference>
<feature type="repeat" description="WD" evidence="8">
    <location>
        <begin position="180"/>
        <end position="221"/>
    </location>
</feature>
<accession>A0A2G2XEY1</accession>
<dbReference type="InterPro" id="IPR036322">
    <property type="entry name" value="WD40_repeat_dom_sf"/>
</dbReference>
<evidence type="ECO:0000256" key="5">
    <source>
        <dbReference type="ARBA" id="ARBA00022737"/>
    </source>
</evidence>
<evidence type="ECO:0000256" key="7">
    <source>
        <dbReference type="HAMAP-Rule" id="MF_03022"/>
    </source>
</evidence>
<evidence type="ECO:0000256" key="1">
    <source>
        <dbReference type="ARBA" id="ARBA00004245"/>
    </source>
</evidence>